<feature type="binding site" evidence="3">
    <location>
        <begin position="76"/>
        <end position="79"/>
    </location>
    <ligand>
        <name>FAD</name>
        <dbReference type="ChEBI" id="CHEBI:57692"/>
    </ligand>
</feature>
<feature type="binding site" evidence="3">
    <location>
        <position position="455"/>
    </location>
    <ligand>
        <name>FAD</name>
        <dbReference type="ChEBI" id="CHEBI:57692"/>
    </ligand>
</feature>
<evidence type="ECO:0000256" key="1">
    <source>
        <dbReference type="ARBA" id="ARBA00001974"/>
    </source>
</evidence>
<reference evidence="6 8" key="2">
    <citation type="submission" date="2023-03" db="EMBL/GenBank/DDBJ databases">
        <title>Bacillus Genome Sequencing.</title>
        <authorList>
            <person name="Dunlap C."/>
        </authorList>
    </citation>
    <scope>NUCLEOTIDE SEQUENCE [LARGE SCALE GENOMIC DNA]</scope>
    <source>
        <strain evidence="6 8">NRS-38</strain>
    </source>
</reference>
<dbReference type="GO" id="GO:0016491">
    <property type="term" value="F:oxidoreductase activity"/>
    <property type="evidence" value="ECO:0007669"/>
    <property type="project" value="UniProtKB-KW"/>
</dbReference>
<accession>A0ABD5ITZ7</accession>
<dbReference type="Proteomes" id="UP001339962">
    <property type="component" value="Unassembled WGS sequence"/>
</dbReference>
<dbReference type="SUPFAM" id="SSF51905">
    <property type="entry name" value="FAD/NAD(P)-binding domain"/>
    <property type="match status" value="1"/>
</dbReference>
<reference evidence="5 7" key="1">
    <citation type="submission" date="2023-01" db="EMBL/GenBank/DDBJ databases">
        <title>Genome-based reclassification of Anoxybacillus geothermalis as a later heterotypic synonym of Anoxybacillus rupiensis.</title>
        <authorList>
            <person name="Inan Bektas K."/>
            <person name="Canakci S."/>
            <person name="Belduz A.A."/>
            <person name="Guler H.H."/>
        </authorList>
    </citation>
    <scope>NUCLEOTIDE SEQUENCE [LARGE SCALE GENOMIC DNA]</scope>
    <source>
        <strain evidence="5 7">DSM 17127</strain>
    </source>
</reference>
<proteinExistence type="predicted"/>
<dbReference type="PRINTS" id="PR00757">
    <property type="entry name" value="AMINEOXDASEF"/>
</dbReference>
<evidence type="ECO:0000313" key="8">
    <source>
        <dbReference type="Proteomes" id="UP001339962"/>
    </source>
</evidence>
<dbReference type="InterPro" id="IPR050281">
    <property type="entry name" value="Flavin_monoamine_oxidase"/>
</dbReference>
<sequence>MVSEKKMIQIIQSGIEKSSYPKRILIVGAGMSGLVAASLLNHAGHNVQIIEASTRVGGRVFTKRAPFTEGLYLDVGAMRIPNSHRLVMEYVKKFNLPLQPFINSSPHDILYLNGIKTTYGQYLRNPDILNYPVSPSEKGKNVNQLITKMVEPIFRFVSQNPKKHWPIVIEYFEKFSVDDYLRSNPYGLFLSNAAIELIKIMHMIEGFPEFSLVEVLREMSLLFNDDVHFYEIKGGNDLLPNAFLSELYPNIHFNRQVVKIYQTQHDVTISCIHPQTKSLYHYTGDIAIITIPFSTLQFVQMEPYDSVSHEKRKAIRELHYVTSAKIGLQFSQRFWEKEGMYGGRVITDLPTRFSYFPSHDFDSEGHGVMLASYTWEDDALPWESLTEDEQIRKALDTLSIIYDQSIFDHFVIGISHNWGKYPYSSGCFTLYKPWQETELSPHIASPEGRMYFAGEHTDVPHGWIQTAIKSGIRVALEVNHLP</sequence>
<feature type="binding site" evidence="3">
    <location>
        <position position="257"/>
    </location>
    <ligand>
        <name>FAD</name>
        <dbReference type="ChEBI" id="CHEBI:57692"/>
    </ligand>
</feature>
<keyword evidence="2" id="KW-0560">Oxidoreductase</keyword>
<protein>
    <submittedName>
        <fullName evidence="6">Flavin monoamine oxidase family protein</fullName>
    </submittedName>
</protein>
<dbReference type="Gene3D" id="3.90.660.10">
    <property type="match status" value="1"/>
</dbReference>
<evidence type="ECO:0000313" key="6">
    <source>
        <dbReference type="EMBL" id="MED5051467.1"/>
    </source>
</evidence>
<dbReference type="EMBL" id="JAQOTG010000005">
    <property type="protein sequence ID" value="MDE8563873.1"/>
    <property type="molecule type" value="Genomic_DNA"/>
</dbReference>
<dbReference type="EMBL" id="JARTLI010000005">
    <property type="protein sequence ID" value="MED5051467.1"/>
    <property type="molecule type" value="Genomic_DNA"/>
</dbReference>
<evidence type="ECO:0000256" key="3">
    <source>
        <dbReference type="PIRSR" id="PIRSR601613-1"/>
    </source>
</evidence>
<dbReference type="InterPro" id="IPR001613">
    <property type="entry name" value="Flavin_amine_oxidase"/>
</dbReference>
<gene>
    <name evidence="6" type="ORF">P9850_06275</name>
    <name evidence="5" type="ORF">PNH38_08245</name>
</gene>
<dbReference type="InterPro" id="IPR036188">
    <property type="entry name" value="FAD/NAD-bd_sf"/>
</dbReference>
<dbReference type="PANTHER" id="PTHR10742:SF342">
    <property type="entry name" value="AMINE OXIDASE"/>
    <property type="match status" value="1"/>
</dbReference>
<dbReference type="AlphaFoldDB" id="A0ABD5ITZ7"/>
<dbReference type="Gene3D" id="3.50.50.60">
    <property type="entry name" value="FAD/NAD(P)-binding domain"/>
    <property type="match status" value="1"/>
</dbReference>
<dbReference type="SUPFAM" id="SSF54373">
    <property type="entry name" value="FAD-linked reductases, C-terminal domain"/>
    <property type="match status" value="1"/>
</dbReference>
<feature type="binding site" evidence="3">
    <location>
        <position position="32"/>
    </location>
    <ligand>
        <name>FAD</name>
        <dbReference type="ChEBI" id="CHEBI:57692"/>
    </ligand>
</feature>
<feature type="domain" description="Amine oxidase" evidence="4">
    <location>
        <begin position="31"/>
        <end position="478"/>
    </location>
</feature>
<dbReference type="Gene3D" id="1.10.405.10">
    <property type="entry name" value="Guanine Nucleotide Dissociation Inhibitor, domain 1"/>
    <property type="match status" value="1"/>
</dbReference>
<dbReference type="InterPro" id="IPR002937">
    <property type="entry name" value="Amino_oxidase"/>
</dbReference>
<dbReference type="PANTHER" id="PTHR10742">
    <property type="entry name" value="FLAVIN MONOAMINE OXIDASE"/>
    <property type="match status" value="1"/>
</dbReference>
<dbReference type="Pfam" id="PF01593">
    <property type="entry name" value="Amino_oxidase"/>
    <property type="match status" value="1"/>
</dbReference>
<evidence type="ECO:0000313" key="5">
    <source>
        <dbReference type="EMBL" id="MDE8563873.1"/>
    </source>
</evidence>
<evidence type="ECO:0000259" key="4">
    <source>
        <dbReference type="Pfam" id="PF01593"/>
    </source>
</evidence>
<evidence type="ECO:0000313" key="7">
    <source>
        <dbReference type="Proteomes" id="UP001213979"/>
    </source>
</evidence>
<evidence type="ECO:0000256" key="2">
    <source>
        <dbReference type="ARBA" id="ARBA00023002"/>
    </source>
</evidence>
<organism evidence="6 8">
    <name type="scientific">Anoxybacteroides rupiense</name>
    <dbReference type="NCBI Taxonomy" id="311460"/>
    <lineage>
        <taxon>Bacteria</taxon>
        <taxon>Bacillati</taxon>
        <taxon>Bacillota</taxon>
        <taxon>Bacilli</taxon>
        <taxon>Bacillales</taxon>
        <taxon>Anoxybacillaceae</taxon>
        <taxon>Anoxybacteroides</taxon>
    </lineage>
</organism>
<name>A0ABD5ITZ7_9BACL</name>
<dbReference type="Proteomes" id="UP001213979">
    <property type="component" value="Unassembled WGS sequence"/>
</dbReference>
<feature type="binding site" evidence="3">
    <location>
        <begin position="51"/>
        <end position="52"/>
    </location>
    <ligand>
        <name>FAD</name>
        <dbReference type="ChEBI" id="CHEBI:57692"/>
    </ligand>
</feature>
<keyword evidence="7" id="KW-1185">Reference proteome</keyword>
<comment type="caution">
    <text evidence="6">The sequence shown here is derived from an EMBL/GenBank/DDBJ whole genome shotgun (WGS) entry which is preliminary data.</text>
</comment>
<comment type="cofactor">
    <cofactor evidence="1">
        <name>FAD</name>
        <dbReference type="ChEBI" id="CHEBI:57692"/>
    </cofactor>
</comment>
<dbReference type="RefSeq" id="WP_183186766.1">
    <property type="nucleotide sequence ID" value="NZ_JACIDF010000006.1"/>
</dbReference>
<feature type="binding site" evidence="3">
    <location>
        <position position="79"/>
    </location>
    <ligand>
        <name>substrate</name>
    </ligand>
</feature>